<evidence type="ECO:0000256" key="2">
    <source>
        <dbReference type="ARBA" id="ARBA00022801"/>
    </source>
</evidence>
<feature type="compositionally biased region" description="Basic and acidic residues" evidence="3">
    <location>
        <begin position="192"/>
        <end position="203"/>
    </location>
</feature>
<organism evidence="4 5">
    <name type="scientific">Gordonia insulae</name>
    <dbReference type="NCBI Taxonomy" id="2420509"/>
    <lineage>
        <taxon>Bacteria</taxon>
        <taxon>Bacillati</taxon>
        <taxon>Actinomycetota</taxon>
        <taxon>Actinomycetes</taxon>
        <taxon>Mycobacteriales</taxon>
        <taxon>Gordoniaceae</taxon>
        <taxon>Gordonia</taxon>
    </lineage>
</organism>
<dbReference type="RefSeq" id="WP_232016990.1">
    <property type="nucleotide sequence ID" value="NZ_CP033972.1"/>
</dbReference>
<proteinExistence type="inferred from homology"/>
<dbReference type="InterPro" id="IPR023198">
    <property type="entry name" value="PGP-like_dom2"/>
</dbReference>
<dbReference type="AlphaFoldDB" id="A0A3G8JQP5"/>
<accession>A0A3G8JQP5</accession>
<sequence>MLAFDTFGTVTDWFTGISGAVADTVPGVDAAGFAREWRRHYSPILARVESGELPWTRLDDLQTRTVHEVAALLDVTLTTDQTNRLVRAWRTIPGWPDAAPGIRRLKHRFTVCALSNGTVALLSDMAKHNGFDWDVIGGSDLWRHYKPARETYCGLADLLEVPPRQVMMVATHQNDLDSARSFGLRTAFIERPHEWGGDPKDDTGSPANDIHATDLDDLANQLGCR</sequence>
<dbReference type="Gene3D" id="1.10.150.240">
    <property type="entry name" value="Putative phosphatase, domain 2"/>
    <property type="match status" value="1"/>
</dbReference>
<dbReference type="Proteomes" id="UP000271469">
    <property type="component" value="Chromosome"/>
</dbReference>
<feature type="region of interest" description="Disordered" evidence="3">
    <location>
        <begin position="192"/>
        <end position="211"/>
    </location>
</feature>
<evidence type="ECO:0000313" key="5">
    <source>
        <dbReference type="Proteomes" id="UP000271469"/>
    </source>
</evidence>
<reference evidence="4 5" key="1">
    <citation type="submission" date="2018-11" db="EMBL/GenBank/DDBJ databases">
        <title>Gordonia insulae sp. nov., isolated from an island soil.</title>
        <authorList>
            <person name="Kim Y.S."/>
            <person name="Kim S.B."/>
        </authorList>
    </citation>
    <scope>NUCLEOTIDE SEQUENCE [LARGE SCALE GENOMIC DNA]</scope>
    <source>
        <strain evidence="4 5">MMS17-SY073</strain>
    </source>
</reference>
<dbReference type="InterPro" id="IPR006328">
    <property type="entry name" value="2-HAD"/>
</dbReference>
<dbReference type="InterPro" id="IPR051540">
    <property type="entry name" value="S-2-haloacid_dehalogenase"/>
</dbReference>
<evidence type="ECO:0000256" key="3">
    <source>
        <dbReference type="SAM" id="MobiDB-lite"/>
    </source>
</evidence>
<dbReference type="InterPro" id="IPR006439">
    <property type="entry name" value="HAD-SF_hydro_IA"/>
</dbReference>
<dbReference type="EC" id="3.8.1.2" evidence="4"/>
<keyword evidence="2 4" id="KW-0378">Hydrolase</keyword>
<name>A0A3G8JQP5_9ACTN</name>
<dbReference type="InterPro" id="IPR036412">
    <property type="entry name" value="HAD-like_sf"/>
</dbReference>
<dbReference type="Gene3D" id="3.40.50.1000">
    <property type="entry name" value="HAD superfamily/HAD-like"/>
    <property type="match status" value="1"/>
</dbReference>
<protein>
    <submittedName>
        <fullName evidence="4">(S)-2-haloacid dehalogenase 4A</fullName>
        <ecNumber evidence="4">3.8.1.2</ecNumber>
    </submittedName>
</protein>
<dbReference type="PANTHER" id="PTHR43316">
    <property type="entry name" value="HYDROLASE, HALOACID DELAHOGENASE-RELATED"/>
    <property type="match status" value="1"/>
</dbReference>
<dbReference type="SUPFAM" id="SSF56784">
    <property type="entry name" value="HAD-like"/>
    <property type="match status" value="1"/>
</dbReference>
<dbReference type="InterPro" id="IPR023214">
    <property type="entry name" value="HAD_sf"/>
</dbReference>
<dbReference type="NCBIfam" id="TIGR01493">
    <property type="entry name" value="HAD-SF-IA-v2"/>
    <property type="match status" value="1"/>
</dbReference>
<dbReference type="KEGG" id="gom:D7316_04027"/>
<dbReference type="Pfam" id="PF00702">
    <property type="entry name" value="Hydrolase"/>
    <property type="match status" value="1"/>
</dbReference>
<gene>
    <name evidence="4" type="primary">hdl IVa_2</name>
    <name evidence="4" type="ORF">D7316_04027</name>
</gene>
<evidence type="ECO:0000256" key="1">
    <source>
        <dbReference type="ARBA" id="ARBA00008106"/>
    </source>
</evidence>
<dbReference type="NCBIfam" id="TIGR01428">
    <property type="entry name" value="HAD_type_II"/>
    <property type="match status" value="1"/>
</dbReference>
<comment type="similarity">
    <text evidence="1">Belongs to the HAD-like hydrolase superfamily. S-2-haloalkanoic acid dehalogenase family.</text>
</comment>
<dbReference type="EMBL" id="CP033972">
    <property type="protein sequence ID" value="AZG47417.1"/>
    <property type="molecule type" value="Genomic_DNA"/>
</dbReference>
<evidence type="ECO:0000313" key="4">
    <source>
        <dbReference type="EMBL" id="AZG47417.1"/>
    </source>
</evidence>
<keyword evidence="5" id="KW-1185">Reference proteome</keyword>
<dbReference type="PANTHER" id="PTHR43316:SF3">
    <property type="entry name" value="HALOACID DEHALOGENASE, TYPE II (AFU_ORTHOLOGUE AFUA_2G07750)-RELATED"/>
    <property type="match status" value="1"/>
</dbReference>
<dbReference type="GO" id="GO:0018784">
    <property type="term" value="F:(S)-2-haloacid dehalogenase activity"/>
    <property type="evidence" value="ECO:0007669"/>
    <property type="project" value="UniProtKB-EC"/>
</dbReference>